<dbReference type="AlphaFoldDB" id="A0A4Y0BFD2"/>
<keyword evidence="1" id="KW-0479">Metal-binding</keyword>
<dbReference type="GO" id="GO:0071013">
    <property type="term" value="C:catalytic step 2 spliceosome"/>
    <property type="evidence" value="ECO:0007669"/>
    <property type="project" value="TreeGrafter"/>
</dbReference>
<dbReference type="VEuPathDB" id="VectorBase:AFUN2_008700"/>
<dbReference type="Pfam" id="PF16835">
    <property type="entry name" value="SF3A2"/>
    <property type="match status" value="1"/>
</dbReference>
<keyword evidence="3" id="KW-0862">Zinc</keyword>
<dbReference type="GO" id="GO:0005686">
    <property type="term" value="C:U2 snRNP"/>
    <property type="evidence" value="ECO:0007669"/>
    <property type="project" value="TreeGrafter"/>
</dbReference>
<keyword evidence="4" id="KW-0539">Nucleus</keyword>
<dbReference type="InterPro" id="IPR031781">
    <property type="entry name" value="SF3A2_dom"/>
</dbReference>
<dbReference type="EnsemblMetazoa" id="AFUN019123-RA">
    <property type="protein sequence ID" value="AFUN019123-PA"/>
    <property type="gene ID" value="AFUN019123"/>
</dbReference>
<evidence type="ECO:0000256" key="1">
    <source>
        <dbReference type="ARBA" id="ARBA00022723"/>
    </source>
</evidence>
<dbReference type="GO" id="GO:0071004">
    <property type="term" value="C:U2-type prespliceosome"/>
    <property type="evidence" value="ECO:0007669"/>
    <property type="project" value="TreeGrafter"/>
</dbReference>
<feature type="domain" description="SF3A2" evidence="5">
    <location>
        <begin position="16"/>
        <end position="61"/>
    </location>
</feature>
<keyword evidence="2" id="KW-0863">Zinc-finger</keyword>
<name>A0A4Y0BFD2_ANOFN</name>
<evidence type="ECO:0000256" key="4">
    <source>
        <dbReference type="ARBA" id="ARBA00023242"/>
    </source>
</evidence>
<evidence type="ECO:0000313" key="6">
    <source>
        <dbReference type="EnsemblMetazoa" id="AFUN019123-PA"/>
    </source>
</evidence>
<dbReference type="GO" id="GO:0000245">
    <property type="term" value="P:spliceosomal complex assembly"/>
    <property type="evidence" value="ECO:0007669"/>
    <property type="project" value="TreeGrafter"/>
</dbReference>
<dbReference type="STRING" id="62324.A0A4Y0BFD2"/>
<organism evidence="6">
    <name type="scientific">Anopheles funestus</name>
    <name type="common">African malaria mosquito</name>
    <dbReference type="NCBI Taxonomy" id="62324"/>
    <lineage>
        <taxon>Eukaryota</taxon>
        <taxon>Metazoa</taxon>
        <taxon>Ecdysozoa</taxon>
        <taxon>Arthropoda</taxon>
        <taxon>Hexapoda</taxon>
        <taxon>Insecta</taxon>
        <taxon>Pterygota</taxon>
        <taxon>Neoptera</taxon>
        <taxon>Endopterygota</taxon>
        <taxon>Diptera</taxon>
        <taxon>Nematocera</taxon>
        <taxon>Culicoidea</taxon>
        <taxon>Culicidae</taxon>
        <taxon>Anophelinae</taxon>
        <taxon>Anopheles</taxon>
    </lineage>
</organism>
<reference evidence="6" key="1">
    <citation type="submission" date="2020-05" db="UniProtKB">
        <authorList>
            <consortium name="EnsemblMetazoa"/>
        </authorList>
    </citation>
    <scope>IDENTIFICATION</scope>
    <source>
        <strain evidence="6">FUMOZ</strain>
    </source>
</reference>
<evidence type="ECO:0000259" key="5">
    <source>
        <dbReference type="Pfam" id="PF16835"/>
    </source>
</evidence>
<accession>A0A4Y0BFD2</accession>
<evidence type="ECO:0000256" key="2">
    <source>
        <dbReference type="ARBA" id="ARBA00022771"/>
    </source>
</evidence>
<dbReference type="VEuPathDB" id="VectorBase:AFUN019123"/>
<dbReference type="PANTHER" id="PTHR23205:SF0">
    <property type="entry name" value="SPLICING FACTOR 3A SUBUNIT 2"/>
    <property type="match status" value="1"/>
</dbReference>
<evidence type="ECO:0000256" key="3">
    <source>
        <dbReference type="ARBA" id="ARBA00022833"/>
    </source>
</evidence>
<sequence>MQPEKPRTEPKKCVKIGRPGYRVRKRLDPENSQHWLLFLIACTEFADGIVPLHRFLFVYEPPSKRSTTSQTR</sequence>
<protein>
    <submittedName>
        <fullName evidence="6">SF3A2 domain-containing protein</fullName>
    </submittedName>
</protein>
<dbReference type="InterPro" id="IPR052092">
    <property type="entry name" value="SF3A2"/>
</dbReference>
<proteinExistence type="predicted"/>
<dbReference type="GO" id="GO:0008270">
    <property type="term" value="F:zinc ion binding"/>
    <property type="evidence" value="ECO:0007669"/>
    <property type="project" value="UniProtKB-KW"/>
</dbReference>
<dbReference type="PANTHER" id="PTHR23205">
    <property type="entry name" value="SPLICING FACTOR 3A SUBUNIT 2"/>
    <property type="match status" value="1"/>
</dbReference>